<dbReference type="RefSeq" id="WP_377181393.1">
    <property type="nucleotide sequence ID" value="NZ_JBHUPD010000001.1"/>
</dbReference>
<keyword evidence="1" id="KW-0732">Signal</keyword>
<dbReference type="SUPFAM" id="SSF51338">
    <property type="entry name" value="Composite domain of metallo-dependent hydrolases"/>
    <property type="match status" value="1"/>
</dbReference>
<dbReference type="PANTHER" id="PTHR43135:SF3">
    <property type="entry name" value="ALPHA-D-RIBOSE 1-METHYLPHOSPHONATE 5-TRIPHOSPHATE DIPHOSPHATASE"/>
    <property type="match status" value="1"/>
</dbReference>
<evidence type="ECO:0000259" key="2">
    <source>
        <dbReference type="Pfam" id="PF01979"/>
    </source>
</evidence>
<dbReference type="InterPro" id="IPR032466">
    <property type="entry name" value="Metal_Hydrolase"/>
</dbReference>
<organism evidence="3 4">
    <name type="scientific">Mucilaginibacter ximonensis</name>
    <dbReference type="NCBI Taxonomy" id="538021"/>
    <lineage>
        <taxon>Bacteria</taxon>
        <taxon>Pseudomonadati</taxon>
        <taxon>Bacteroidota</taxon>
        <taxon>Sphingobacteriia</taxon>
        <taxon>Sphingobacteriales</taxon>
        <taxon>Sphingobacteriaceae</taxon>
        <taxon>Mucilaginibacter</taxon>
    </lineage>
</organism>
<keyword evidence="4" id="KW-1185">Reference proteome</keyword>
<feature type="signal peptide" evidence="1">
    <location>
        <begin position="1"/>
        <end position="21"/>
    </location>
</feature>
<dbReference type="Gene3D" id="3.20.20.140">
    <property type="entry name" value="Metal-dependent hydrolases"/>
    <property type="match status" value="1"/>
</dbReference>
<evidence type="ECO:0000313" key="3">
    <source>
        <dbReference type="EMBL" id="MFD2871073.1"/>
    </source>
</evidence>
<dbReference type="PANTHER" id="PTHR43135">
    <property type="entry name" value="ALPHA-D-RIBOSE 1-METHYLPHOSPHONATE 5-TRIPHOSPHATE DIPHOSPHATASE"/>
    <property type="match status" value="1"/>
</dbReference>
<dbReference type="InterPro" id="IPR011059">
    <property type="entry name" value="Metal-dep_hydrolase_composite"/>
</dbReference>
<proteinExistence type="predicted"/>
<dbReference type="Pfam" id="PF01979">
    <property type="entry name" value="Amidohydro_1"/>
    <property type="match status" value="1"/>
</dbReference>
<accession>A0ABW5Y6U1</accession>
<sequence>MKKTSLVLSLLLLGITANTFAQQFSSQVTPFIKVNAPRVAITHVKLIDGTGNPAKADQTVIINNGKIEQVGDAKRIAVPSDAQVINGTGKTLTPGLVMLHEHMYYTVMDGGFFNIAEMPFSFPRLYLAGGATTIRTAGSIEPQTDLTIKRLISEGKTLGPDMDVTAPYIEEAGGYDIPALNTVKGPEDALATVKFWADRGCTSFKMYVHATKADMAAVIKEAHKRHMKVTGHIGAVTYREAAELGIDDLEHGFMASGDFDTLKTDDKTNDNDERLSLLKLDVNSPKMKSLQQFMISKHVALTSTLTVFEPYTGHEMVPGGGEDALIIEAKDKVQKIWQASQNRDQASAVLFKKNQRWEKMYYDMGGLLVAGTDPTGAGRVVSGYSNHREIELLVDAGFTPEQAIKICTLNGAIYLGRNAEIGTIVVGKKADLVLTDGDITEDIKNIRKTELVFKNGIGFDSQKIFDSVKGHVGMN</sequence>
<protein>
    <submittedName>
        <fullName evidence="3">Amidohydrolase family protein</fullName>
    </submittedName>
</protein>
<dbReference type="Proteomes" id="UP001597557">
    <property type="component" value="Unassembled WGS sequence"/>
</dbReference>
<reference evidence="4" key="1">
    <citation type="journal article" date="2019" name="Int. J. Syst. Evol. Microbiol.">
        <title>The Global Catalogue of Microorganisms (GCM) 10K type strain sequencing project: providing services to taxonomists for standard genome sequencing and annotation.</title>
        <authorList>
            <consortium name="The Broad Institute Genomics Platform"/>
            <consortium name="The Broad Institute Genome Sequencing Center for Infectious Disease"/>
            <person name="Wu L."/>
            <person name="Ma J."/>
        </authorList>
    </citation>
    <scope>NUCLEOTIDE SEQUENCE [LARGE SCALE GENOMIC DNA]</scope>
    <source>
        <strain evidence="4">KCTC 22437</strain>
    </source>
</reference>
<comment type="caution">
    <text evidence="3">The sequence shown here is derived from an EMBL/GenBank/DDBJ whole genome shotgun (WGS) entry which is preliminary data.</text>
</comment>
<dbReference type="EMBL" id="JBHUPD010000001">
    <property type="protein sequence ID" value="MFD2871073.1"/>
    <property type="molecule type" value="Genomic_DNA"/>
</dbReference>
<feature type="domain" description="Amidohydrolase-related" evidence="2">
    <location>
        <begin position="360"/>
        <end position="456"/>
    </location>
</feature>
<feature type="chain" id="PRO_5045065180" evidence="1">
    <location>
        <begin position="22"/>
        <end position="475"/>
    </location>
</feature>
<gene>
    <name evidence="3" type="ORF">ACFS5N_01255</name>
</gene>
<evidence type="ECO:0000256" key="1">
    <source>
        <dbReference type="SAM" id="SignalP"/>
    </source>
</evidence>
<evidence type="ECO:0000313" key="4">
    <source>
        <dbReference type="Proteomes" id="UP001597557"/>
    </source>
</evidence>
<name>A0ABW5Y6U1_9SPHI</name>
<dbReference type="InterPro" id="IPR006680">
    <property type="entry name" value="Amidohydro-rel"/>
</dbReference>
<dbReference type="Gene3D" id="2.30.40.10">
    <property type="entry name" value="Urease, subunit C, domain 1"/>
    <property type="match status" value="1"/>
</dbReference>
<dbReference type="SUPFAM" id="SSF51556">
    <property type="entry name" value="Metallo-dependent hydrolases"/>
    <property type="match status" value="1"/>
</dbReference>
<dbReference type="InterPro" id="IPR051781">
    <property type="entry name" value="Metallo-dep_Hydrolase"/>
</dbReference>